<feature type="domain" description="DNA topoisomerase type IA zn finger" evidence="1">
    <location>
        <begin position="19"/>
        <end position="53"/>
    </location>
</feature>
<reference evidence="2 3" key="1">
    <citation type="journal article" date="2022" name="Environ. Microbiol. Rep.">
        <title>Eco-phylogenetic analyses reveal divergent evolution of vitamin B12 metabolism in the marine bacterial family 'Psychromonadaceae'.</title>
        <authorList>
            <person name="Jin X."/>
            <person name="Yang Y."/>
            <person name="Cao H."/>
            <person name="Gao B."/>
            <person name="Zhao Z."/>
        </authorList>
    </citation>
    <scope>NUCLEOTIDE SEQUENCE [LARGE SCALE GENOMIC DNA]</scope>
    <source>
        <strain evidence="2 3">MKS20</strain>
    </source>
</reference>
<organism evidence="2 3">
    <name type="scientific">Motilimonas cestriensis</name>
    <dbReference type="NCBI Taxonomy" id="2742685"/>
    <lineage>
        <taxon>Bacteria</taxon>
        <taxon>Pseudomonadati</taxon>
        <taxon>Pseudomonadota</taxon>
        <taxon>Gammaproteobacteria</taxon>
        <taxon>Alteromonadales</taxon>
        <taxon>Alteromonadales genera incertae sedis</taxon>
        <taxon>Motilimonas</taxon>
    </lineage>
</organism>
<sequence>MSKIDHSLFSAHEHALEKEACPECGGLLQMKNSKHGPFLGCSSYPQCDYKRALHHHGDITKVLAGSDCPECHSELAIKQGRYGMFIGCTAFPDCHHIESLAHADKTDITCPNCKSGRLVQRKSRFGKLFYACDSYPKCKYAVNEKPVAQPCPDCGWGILTEKKTAAGLRLVCPQKSCKYKSETF</sequence>
<dbReference type="GO" id="GO:0003677">
    <property type="term" value="F:DNA binding"/>
    <property type="evidence" value="ECO:0007669"/>
    <property type="project" value="UniProtKB-KW"/>
</dbReference>
<accession>A0ABS8W793</accession>
<dbReference type="Gene3D" id="3.30.65.10">
    <property type="entry name" value="Bacterial Topoisomerase I, domain 1"/>
    <property type="match status" value="3"/>
</dbReference>
<evidence type="ECO:0000313" key="2">
    <source>
        <dbReference type="EMBL" id="MCE2594242.1"/>
    </source>
</evidence>
<dbReference type="PANTHER" id="PTHR42785">
    <property type="entry name" value="DNA TOPOISOMERASE, TYPE IA, CORE"/>
    <property type="match status" value="1"/>
</dbReference>
<keyword evidence="2" id="KW-0238">DNA-binding</keyword>
<comment type="caution">
    <text evidence="2">The sequence shown here is derived from an EMBL/GenBank/DDBJ whole genome shotgun (WGS) entry which is preliminary data.</text>
</comment>
<dbReference type="EMBL" id="JAIMJA010000004">
    <property type="protein sequence ID" value="MCE2594242.1"/>
    <property type="molecule type" value="Genomic_DNA"/>
</dbReference>
<dbReference type="SUPFAM" id="SSF57783">
    <property type="entry name" value="Zinc beta-ribbon"/>
    <property type="match status" value="3"/>
</dbReference>
<dbReference type="Proteomes" id="UP001201273">
    <property type="component" value="Unassembled WGS sequence"/>
</dbReference>
<keyword evidence="3" id="KW-1185">Reference proteome</keyword>
<protein>
    <submittedName>
        <fullName evidence="2">Topoisomerase DNA-binding C4 zinc finger domain-containing protein</fullName>
    </submittedName>
</protein>
<dbReference type="InterPro" id="IPR013498">
    <property type="entry name" value="Topo_IA_Znf"/>
</dbReference>
<proteinExistence type="predicted"/>
<feature type="domain" description="DNA topoisomerase type IA zn finger" evidence="1">
    <location>
        <begin position="66"/>
        <end position="100"/>
    </location>
</feature>
<name>A0ABS8W793_9GAMM</name>
<dbReference type="PANTHER" id="PTHR42785:SF1">
    <property type="entry name" value="DNA TOPOISOMERASE"/>
    <property type="match status" value="1"/>
</dbReference>
<dbReference type="Pfam" id="PF01396">
    <property type="entry name" value="Zn_ribbon_Top1"/>
    <property type="match status" value="4"/>
</dbReference>
<feature type="domain" description="DNA topoisomerase type IA zn finger" evidence="1">
    <location>
        <begin position="108"/>
        <end position="146"/>
    </location>
</feature>
<dbReference type="InterPro" id="IPR000380">
    <property type="entry name" value="Topo_IA"/>
</dbReference>
<dbReference type="RefSeq" id="WP_233051818.1">
    <property type="nucleotide sequence ID" value="NZ_JAIMJA010000004.1"/>
</dbReference>
<evidence type="ECO:0000313" key="3">
    <source>
        <dbReference type="Proteomes" id="UP001201273"/>
    </source>
</evidence>
<evidence type="ECO:0000259" key="1">
    <source>
        <dbReference type="Pfam" id="PF01396"/>
    </source>
</evidence>
<gene>
    <name evidence="2" type="ORF">K6Y31_05370</name>
</gene>
<feature type="domain" description="DNA topoisomerase type IA zn finger" evidence="1">
    <location>
        <begin position="150"/>
        <end position="168"/>
    </location>
</feature>